<dbReference type="GO" id="GO:0008168">
    <property type="term" value="F:methyltransferase activity"/>
    <property type="evidence" value="ECO:0007669"/>
    <property type="project" value="UniProtKB-KW"/>
</dbReference>
<comment type="caution">
    <text evidence="2">The sequence shown here is derived from an EMBL/GenBank/DDBJ whole genome shotgun (WGS) entry which is preliminary data.</text>
</comment>
<sequence>MVGKLSKEQTKRHNRACELVDSDSELTETEREFVLDHFHESAHTGRTLDGAFFTPAELAGELHLVIPGNRIIDLCAGIGRLAWHARDLVTRHFEHLPPREIVCVEKNPEYVRVGRRILPEATWICADVLDVPGMNLGPFDCAISNPPFGRIKHSGNTPGYRGPLFEFHVIAVAQTLARRGAFIIPRESAPFRIEGGFVDQDSPAYERFHRETGITLRPNPGIPTDLFRDQWRDASPAVEIVLHNRDEDELEAQAEQAARAQQSANLRAQRPRAAAAATPKAVQDTGVREDADTLF</sequence>
<evidence type="ECO:0000313" key="3">
    <source>
        <dbReference type="Proteomes" id="UP001611397"/>
    </source>
</evidence>
<gene>
    <name evidence="2" type="ORF">ACH49L_35895</name>
</gene>
<dbReference type="SUPFAM" id="SSF53335">
    <property type="entry name" value="S-adenosyl-L-methionine-dependent methyltransferases"/>
    <property type="match status" value="1"/>
</dbReference>
<accession>A0ABW7VLA5</accession>
<dbReference type="GO" id="GO:0032259">
    <property type="term" value="P:methylation"/>
    <property type="evidence" value="ECO:0007669"/>
    <property type="project" value="UniProtKB-KW"/>
</dbReference>
<dbReference type="CDD" id="cd02440">
    <property type="entry name" value="AdoMet_MTases"/>
    <property type="match status" value="1"/>
</dbReference>
<dbReference type="EMBL" id="JBIRWM010000023">
    <property type="protein sequence ID" value="MFI2160996.1"/>
    <property type="molecule type" value="Genomic_DNA"/>
</dbReference>
<keyword evidence="3" id="KW-1185">Reference proteome</keyword>
<proteinExistence type="predicted"/>
<keyword evidence="2" id="KW-0808">Transferase</keyword>
<feature type="compositionally biased region" description="Basic and acidic residues" evidence="1">
    <location>
        <begin position="286"/>
        <end position="295"/>
    </location>
</feature>
<dbReference type="InterPro" id="IPR029063">
    <property type="entry name" value="SAM-dependent_MTases_sf"/>
</dbReference>
<feature type="region of interest" description="Disordered" evidence="1">
    <location>
        <begin position="255"/>
        <end position="295"/>
    </location>
</feature>
<evidence type="ECO:0000313" key="2">
    <source>
        <dbReference type="EMBL" id="MFI2160996.1"/>
    </source>
</evidence>
<dbReference type="InterPro" id="IPR002052">
    <property type="entry name" value="DNA_methylase_N6_adenine_CS"/>
</dbReference>
<name>A0ABW7VLA5_STROI</name>
<evidence type="ECO:0000256" key="1">
    <source>
        <dbReference type="SAM" id="MobiDB-lite"/>
    </source>
</evidence>
<keyword evidence="2" id="KW-0489">Methyltransferase</keyword>
<dbReference type="Gene3D" id="3.40.50.150">
    <property type="entry name" value="Vaccinia Virus protein VP39"/>
    <property type="match status" value="1"/>
</dbReference>
<dbReference type="Proteomes" id="UP001611397">
    <property type="component" value="Unassembled WGS sequence"/>
</dbReference>
<reference evidence="2 3" key="1">
    <citation type="submission" date="2024-10" db="EMBL/GenBank/DDBJ databases">
        <title>The Natural Products Discovery Center: Release of the First 8490 Sequenced Strains for Exploring Actinobacteria Biosynthetic Diversity.</title>
        <authorList>
            <person name="Kalkreuter E."/>
            <person name="Kautsar S.A."/>
            <person name="Yang D."/>
            <person name="Bader C.D."/>
            <person name="Teijaro C.N."/>
            <person name="Fluegel L."/>
            <person name="Davis C.M."/>
            <person name="Simpson J.R."/>
            <person name="Lauterbach L."/>
            <person name="Steele A.D."/>
            <person name="Gui C."/>
            <person name="Meng S."/>
            <person name="Li G."/>
            <person name="Viehrig K."/>
            <person name="Ye F."/>
            <person name="Su P."/>
            <person name="Kiefer A.F."/>
            <person name="Nichols A."/>
            <person name="Cepeda A.J."/>
            <person name="Yan W."/>
            <person name="Fan B."/>
            <person name="Jiang Y."/>
            <person name="Adhikari A."/>
            <person name="Zheng C.-J."/>
            <person name="Schuster L."/>
            <person name="Cowan T.M."/>
            <person name="Smanski M.J."/>
            <person name="Chevrette M.G."/>
            <person name="De Carvalho L.P.S."/>
            <person name="Shen B."/>
        </authorList>
    </citation>
    <scope>NUCLEOTIDE SEQUENCE [LARGE SCALE GENOMIC DNA]</scope>
    <source>
        <strain evidence="2 3">NPDC020295</strain>
    </source>
</reference>
<protein>
    <submittedName>
        <fullName evidence="2">Methyltransferase</fullName>
    </submittedName>
</protein>
<organism evidence="2 3">
    <name type="scientific">Streptomyces olivaceoviridis</name>
    <name type="common">Streptomyces corchorusii</name>
    <dbReference type="NCBI Taxonomy" id="1921"/>
    <lineage>
        <taxon>Bacteria</taxon>
        <taxon>Bacillati</taxon>
        <taxon>Actinomycetota</taxon>
        <taxon>Actinomycetes</taxon>
        <taxon>Kitasatosporales</taxon>
        <taxon>Streptomycetaceae</taxon>
        <taxon>Streptomyces</taxon>
    </lineage>
</organism>
<dbReference type="PROSITE" id="PS00092">
    <property type="entry name" value="N6_MTASE"/>
    <property type="match status" value="1"/>
</dbReference>
<dbReference type="RefSeq" id="WP_208616710.1">
    <property type="nucleotide sequence ID" value="NZ_JBIRUT010000021.1"/>
</dbReference>
<feature type="compositionally biased region" description="Low complexity" evidence="1">
    <location>
        <begin position="255"/>
        <end position="277"/>
    </location>
</feature>